<feature type="signal peptide" evidence="1">
    <location>
        <begin position="1"/>
        <end position="22"/>
    </location>
</feature>
<evidence type="ECO:0008006" key="4">
    <source>
        <dbReference type="Google" id="ProtNLM"/>
    </source>
</evidence>
<protein>
    <recommendedName>
        <fullName evidence="4">Secreted protein</fullName>
    </recommendedName>
</protein>
<dbReference type="eggNOG" id="ENOG5032SYP">
    <property type="taxonomic scope" value="Bacteria"/>
</dbReference>
<dbReference type="AlphaFoldDB" id="D4BFB2"/>
<dbReference type="Proteomes" id="UP000003880">
    <property type="component" value="Unassembled WGS sequence"/>
</dbReference>
<evidence type="ECO:0000313" key="3">
    <source>
        <dbReference type="Proteomes" id="UP000003880"/>
    </source>
</evidence>
<accession>D4BFB2</accession>
<evidence type="ECO:0000256" key="1">
    <source>
        <dbReference type="SAM" id="SignalP"/>
    </source>
</evidence>
<gene>
    <name evidence="2" type="ORF">CIT292_09479</name>
</gene>
<feature type="chain" id="PRO_5003053976" description="Secreted protein" evidence="1">
    <location>
        <begin position="23"/>
        <end position="95"/>
    </location>
</feature>
<proteinExistence type="predicted"/>
<dbReference type="HOGENOM" id="CLU_171114_0_0_6"/>
<sequence length="95" mass="10163">MMKRFLKAAVMTTVFISGMALAQDAVIPWATNSGGTESTHIAAMGQNLNAQHQQISQTQEGVWATNSGSIQADEAALTSTKPAFKGYPELMPHQN</sequence>
<dbReference type="EMBL" id="ABWL02000016">
    <property type="protein sequence ID" value="EFE07591.1"/>
    <property type="molecule type" value="Genomic_DNA"/>
</dbReference>
<comment type="caution">
    <text evidence="2">The sequence shown here is derived from an EMBL/GenBank/DDBJ whole genome shotgun (WGS) entry which is preliminary data.</text>
</comment>
<name>D4BFB2_9ENTR</name>
<keyword evidence="1" id="KW-0732">Signal</keyword>
<reference evidence="2 3" key="1">
    <citation type="submission" date="2010-02" db="EMBL/GenBank/DDBJ databases">
        <authorList>
            <person name="Weinstock G."/>
            <person name="Sodergren E."/>
            <person name="Clifton S."/>
            <person name="Fulton L."/>
            <person name="Fulton B."/>
            <person name="Courtney L."/>
            <person name="Fronick C."/>
            <person name="Harrison M."/>
            <person name="Strong C."/>
            <person name="Farmer C."/>
            <person name="Delahaunty K."/>
            <person name="Markovic C."/>
            <person name="Hall O."/>
            <person name="Minx P."/>
            <person name="Tomlinson C."/>
            <person name="Mitreva M."/>
            <person name="Nelson J."/>
            <person name="Hou S."/>
            <person name="Wollam A."/>
            <person name="Pepin K.H."/>
            <person name="Johnson M."/>
            <person name="Bhonagiri V."/>
            <person name="Zhang X."/>
            <person name="Suruliraj S."/>
            <person name="Warren W."/>
            <person name="Chinwalla A."/>
            <person name="Mardis E.R."/>
            <person name="Wilson R.K."/>
        </authorList>
    </citation>
    <scope>NUCLEOTIDE SEQUENCE [LARGE SCALE GENOMIC DNA]</scope>
    <source>
        <strain evidence="2 3">ATCC 29220</strain>
    </source>
</reference>
<evidence type="ECO:0000313" key="2">
    <source>
        <dbReference type="EMBL" id="EFE07591.1"/>
    </source>
</evidence>
<organism evidence="2 3">
    <name type="scientific">Citrobacter youngae ATCC 29220</name>
    <dbReference type="NCBI Taxonomy" id="500640"/>
    <lineage>
        <taxon>Bacteria</taxon>
        <taxon>Pseudomonadati</taxon>
        <taxon>Pseudomonadota</taxon>
        <taxon>Gammaproteobacteria</taxon>
        <taxon>Enterobacterales</taxon>
        <taxon>Enterobacteriaceae</taxon>
        <taxon>Citrobacter</taxon>
        <taxon>Citrobacter freundii complex</taxon>
    </lineage>
</organism>